<sequence length="417" mass="46357">MKKYLTKVLLLSLTLVFCIAASNANMNVTKDLPLLDDRGGNWVLKNAKEFDLKWSIQDDSPYQKFELDKGPNGLVYVQSFNHLSAIDSSTGETVWKKSSEWKGSNQNEVGLDGSVYKFDYGNSKKINSKTIQLNITRYSSEGVVTTFKNIKASSPNGVQWSHYSQTIHAANSNGDFTILTDKGLLSLKPNGSKKWLLSSLNTVKGKLNLMDLKDIYADNKGNIVIKFEKELASINADGKVNWVRPYKLNNNKGVYSITQNGYFLEVIHEVNSQAYTPKLYSITSKGLIAVKDVSVINKELNNSDKNGGLYQLEDNTNELTNLDYFKGNAKWVYGLTKSEKQGGHELYNGSLTTDSQGNAYFGSNVGTVYSLDNKGKPRFTIKMRNGIIAFPDIVAISDKLIVVTVNNQIACIEKIGK</sequence>
<dbReference type="AlphaFoldDB" id="A0A3T1CZR1"/>
<dbReference type="Proteomes" id="UP000289856">
    <property type="component" value="Chromosome"/>
</dbReference>
<accession>A0A3T1CZR1</accession>
<dbReference type="OrthoDB" id="2514044at2"/>
<proteinExistence type="predicted"/>
<keyword evidence="1" id="KW-0732">Signal</keyword>
<keyword evidence="3" id="KW-1185">Reference proteome</keyword>
<feature type="chain" id="PRO_5039260828" description="Serine/threonine protein kinase" evidence="1">
    <location>
        <begin position="25"/>
        <end position="417"/>
    </location>
</feature>
<dbReference type="SUPFAM" id="SSF50998">
    <property type="entry name" value="Quinoprotein alcohol dehydrogenase-like"/>
    <property type="match status" value="1"/>
</dbReference>
<evidence type="ECO:0000256" key="1">
    <source>
        <dbReference type="SAM" id="SignalP"/>
    </source>
</evidence>
<dbReference type="EMBL" id="AP019400">
    <property type="protein sequence ID" value="BBI31330.1"/>
    <property type="molecule type" value="Genomic_DNA"/>
</dbReference>
<dbReference type="InterPro" id="IPR011047">
    <property type="entry name" value="Quinoprotein_ADH-like_sf"/>
</dbReference>
<dbReference type="InterPro" id="IPR015943">
    <property type="entry name" value="WD40/YVTN_repeat-like_dom_sf"/>
</dbReference>
<dbReference type="Gene3D" id="2.130.10.10">
    <property type="entry name" value="YVTN repeat-like/Quinoprotein amine dehydrogenase"/>
    <property type="match status" value="1"/>
</dbReference>
<evidence type="ECO:0000313" key="2">
    <source>
        <dbReference type="EMBL" id="BBI31330.1"/>
    </source>
</evidence>
<evidence type="ECO:0008006" key="4">
    <source>
        <dbReference type="Google" id="ProtNLM"/>
    </source>
</evidence>
<feature type="signal peptide" evidence="1">
    <location>
        <begin position="1"/>
        <end position="24"/>
    </location>
</feature>
<dbReference type="RefSeq" id="WP_130605174.1">
    <property type="nucleotide sequence ID" value="NZ_AP019400.1"/>
</dbReference>
<organism evidence="2 3">
    <name type="scientific">Cohnella abietis</name>
    <dbReference type="NCBI Taxonomy" id="2507935"/>
    <lineage>
        <taxon>Bacteria</taxon>
        <taxon>Bacillati</taxon>
        <taxon>Bacillota</taxon>
        <taxon>Bacilli</taxon>
        <taxon>Bacillales</taxon>
        <taxon>Paenibacillaceae</taxon>
        <taxon>Cohnella</taxon>
    </lineage>
</organism>
<reference evidence="2 3" key="1">
    <citation type="submission" date="2019-01" db="EMBL/GenBank/DDBJ databases">
        <title>Complete genome sequence of Cohnella hallensis HS21 isolated from Korean fir (Abies koreana) rhizospheric soil.</title>
        <authorList>
            <person name="Jiang L."/>
            <person name="Kang S.W."/>
            <person name="Kim S."/>
            <person name="Jung J."/>
            <person name="Kim C.Y."/>
            <person name="Kim D.H."/>
            <person name="Kim S.W."/>
            <person name="Lee J."/>
        </authorList>
    </citation>
    <scope>NUCLEOTIDE SEQUENCE [LARGE SCALE GENOMIC DNA]</scope>
    <source>
        <strain evidence="2 3">HS21</strain>
    </source>
</reference>
<evidence type="ECO:0000313" key="3">
    <source>
        <dbReference type="Proteomes" id="UP000289856"/>
    </source>
</evidence>
<dbReference type="KEGG" id="cohn:KCTCHS21_07290"/>
<name>A0A3T1CZR1_9BACL</name>
<protein>
    <recommendedName>
        <fullName evidence="4">Serine/threonine protein kinase</fullName>
    </recommendedName>
</protein>
<gene>
    <name evidence="2" type="ORF">KCTCHS21_07290</name>
</gene>